<evidence type="ECO:0000313" key="2">
    <source>
        <dbReference type="Proteomes" id="UP001603857"/>
    </source>
</evidence>
<proteinExistence type="predicted"/>
<accession>A0ABD1M8S3</accession>
<dbReference type="Gene3D" id="1.25.40.10">
    <property type="entry name" value="Tetratricopeptide repeat domain"/>
    <property type="match status" value="2"/>
</dbReference>
<gene>
    <name evidence="1" type="ORF">Fmac_019086</name>
</gene>
<name>A0ABD1M8S3_9FABA</name>
<evidence type="ECO:0000313" key="1">
    <source>
        <dbReference type="EMBL" id="KAL2331505.1"/>
    </source>
</evidence>
<dbReference type="InterPro" id="IPR011990">
    <property type="entry name" value="TPR-like_helical_dom_sf"/>
</dbReference>
<dbReference type="PANTHER" id="PTHR47926:SF490">
    <property type="entry name" value="REPEAT-LIKE SUPERFAMILY PROTEIN, PUTATIVE-RELATED"/>
    <property type="match status" value="1"/>
</dbReference>
<organism evidence="1 2">
    <name type="scientific">Flemingia macrophylla</name>
    <dbReference type="NCBI Taxonomy" id="520843"/>
    <lineage>
        <taxon>Eukaryota</taxon>
        <taxon>Viridiplantae</taxon>
        <taxon>Streptophyta</taxon>
        <taxon>Embryophyta</taxon>
        <taxon>Tracheophyta</taxon>
        <taxon>Spermatophyta</taxon>
        <taxon>Magnoliopsida</taxon>
        <taxon>eudicotyledons</taxon>
        <taxon>Gunneridae</taxon>
        <taxon>Pentapetalae</taxon>
        <taxon>rosids</taxon>
        <taxon>fabids</taxon>
        <taxon>Fabales</taxon>
        <taxon>Fabaceae</taxon>
        <taxon>Papilionoideae</taxon>
        <taxon>50 kb inversion clade</taxon>
        <taxon>NPAAA clade</taxon>
        <taxon>indigoferoid/millettioid clade</taxon>
        <taxon>Phaseoleae</taxon>
        <taxon>Flemingia</taxon>
    </lineage>
</organism>
<dbReference type="PANTHER" id="PTHR47926">
    <property type="entry name" value="PENTATRICOPEPTIDE REPEAT-CONTAINING PROTEIN"/>
    <property type="match status" value="1"/>
</dbReference>
<dbReference type="AlphaFoldDB" id="A0ABD1M8S3"/>
<sequence>MALWIYSYMCRKSLLPNNFTFPPLFNSLYHVPHIQCLNTHVPTLGHHCELFVHNSLLHAYASSCHVSLYHRLFDKMPHNDVVSWTILIASYNNIVAYSESLLVFEQMRLEEGFRVFGSMKEKNVFTWNAVIKGFALANKSRHNTIWWFKRMESDGYGGDEFPSYVVAGEYG</sequence>
<evidence type="ECO:0008006" key="3">
    <source>
        <dbReference type="Google" id="ProtNLM"/>
    </source>
</evidence>
<reference evidence="1 2" key="1">
    <citation type="submission" date="2024-08" db="EMBL/GenBank/DDBJ databases">
        <title>Insights into the chromosomal genome structure of Flemingia macrophylla.</title>
        <authorList>
            <person name="Ding Y."/>
            <person name="Zhao Y."/>
            <person name="Bi W."/>
            <person name="Wu M."/>
            <person name="Zhao G."/>
            <person name="Gong Y."/>
            <person name="Li W."/>
            <person name="Zhang P."/>
        </authorList>
    </citation>
    <scope>NUCLEOTIDE SEQUENCE [LARGE SCALE GENOMIC DNA]</scope>
    <source>
        <strain evidence="1">DYQJB</strain>
        <tissue evidence="1">Leaf</tissue>
    </source>
</reference>
<comment type="caution">
    <text evidence="1">The sequence shown here is derived from an EMBL/GenBank/DDBJ whole genome shotgun (WGS) entry which is preliminary data.</text>
</comment>
<dbReference type="Proteomes" id="UP001603857">
    <property type="component" value="Unassembled WGS sequence"/>
</dbReference>
<keyword evidence="2" id="KW-1185">Reference proteome</keyword>
<protein>
    <recommendedName>
        <fullName evidence="3">Pentatricopeptide repeat-containing protein</fullName>
    </recommendedName>
</protein>
<dbReference type="InterPro" id="IPR046960">
    <property type="entry name" value="PPR_At4g14850-like_plant"/>
</dbReference>
<dbReference type="EMBL" id="JBGMDY010000006">
    <property type="protein sequence ID" value="KAL2331505.1"/>
    <property type="molecule type" value="Genomic_DNA"/>
</dbReference>